<dbReference type="InterPro" id="IPR050962">
    <property type="entry name" value="Phosphate-bind_PstS"/>
</dbReference>
<evidence type="ECO:0000313" key="7">
    <source>
        <dbReference type="EMBL" id="OCL36821.1"/>
    </source>
</evidence>
<evidence type="ECO:0000256" key="2">
    <source>
        <dbReference type="ARBA" id="ARBA00022448"/>
    </source>
</evidence>
<comment type="caution">
    <text evidence="7">The sequence shown here is derived from an EMBL/GenBank/DDBJ whole genome shotgun (WGS) entry which is preliminary data.</text>
</comment>
<dbReference type="InterPro" id="IPR005673">
    <property type="entry name" value="ABC_phos-bd_PstS"/>
</dbReference>
<dbReference type="EMBL" id="MBQD01000006">
    <property type="protein sequence ID" value="OCL36821.1"/>
    <property type="molecule type" value="Genomic_DNA"/>
</dbReference>
<dbReference type="SUPFAM" id="SSF53850">
    <property type="entry name" value="Periplasmic binding protein-like II"/>
    <property type="match status" value="1"/>
</dbReference>
<dbReference type="InterPro" id="IPR024370">
    <property type="entry name" value="PBP_domain"/>
</dbReference>
<dbReference type="NCBIfam" id="TIGR00975">
    <property type="entry name" value="3a0107s03"/>
    <property type="match status" value="1"/>
</dbReference>
<keyword evidence="2 4" id="KW-0813">Transport</keyword>
<feature type="region of interest" description="Disordered" evidence="5">
    <location>
        <begin position="27"/>
        <end position="57"/>
    </location>
</feature>
<feature type="chain" id="PRO_5043780689" description="Phosphate-binding protein" evidence="6">
    <location>
        <begin position="22"/>
        <end position="369"/>
    </location>
</feature>
<accession>A0A1C0AR51</accession>
<evidence type="ECO:0000256" key="3">
    <source>
        <dbReference type="ARBA" id="ARBA00022592"/>
    </source>
</evidence>
<organism evidence="7 8">
    <name type="scientific">Tessaracoccus lapidicaptus</name>
    <dbReference type="NCBI Taxonomy" id="1427523"/>
    <lineage>
        <taxon>Bacteria</taxon>
        <taxon>Bacillati</taxon>
        <taxon>Actinomycetota</taxon>
        <taxon>Actinomycetes</taxon>
        <taxon>Propionibacteriales</taxon>
        <taxon>Propionibacteriaceae</taxon>
        <taxon>Tessaracoccus</taxon>
    </lineage>
</organism>
<evidence type="ECO:0000313" key="8">
    <source>
        <dbReference type="Proteomes" id="UP000093501"/>
    </source>
</evidence>
<dbReference type="Pfam" id="PF12849">
    <property type="entry name" value="PBP_like_2"/>
    <property type="match status" value="1"/>
</dbReference>
<dbReference type="PROSITE" id="PS51257">
    <property type="entry name" value="PROKAR_LIPOPROTEIN"/>
    <property type="match status" value="1"/>
</dbReference>
<dbReference type="AlphaFoldDB" id="A0A1C0AR51"/>
<gene>
    <name evidence="7" type="ORF">BCR15_13505</name>
</gene>
<dbReference type="RefSeq" id="WP_068750203.1">
    <property type="nucleotide sequence ID" value="NZ_LR214441.1"/>
</dbReference>
<name>A0A1C0AR51_9ACTN</name>
<dbReference type="Proteomes" id="UP000093501">
    <property type="component" value="Unassembled WGS sequence"/>
</dbReference>
<dbReference type="GO" id="GO:0043190">
    <property type="term" value="C:ATP-binding cassette (ABC) transporter complex"/>
    <property type="evidence" value="ECO:0007669"/>
    <property type="project" value="InterPro"/>
</dbReference>
<dbReference type="PANTHER" id="PTHR42996">
    <property type="entry name" value="PHOSPHATE-BINDING PROTEIN PSTS"/>
    <property type="match status" value="1"/>
</dbReference>
<dbReference type="Gene3D" id="3.40.190.10">
    <property type="entry name" value="Periplasmic binding protein-like II"/>
    <property type="match status" value="2"/>
</dbReference>
<sequence length="369" mass="37558">MKIRLTAALGLSAALLLSACAANEGTPAPADSATGSAATDGSAPASDLQGTISGKGSSAMNSAQTTWIAKFQEANPGVTVNYAPDGSGAGREAFMGAGVDFAGSDRAFKLDENVAGASSLCADDSIAYDLPIYVSPIAVIFNLEGVDELNLDPDTLAGIFKGDITKWNDPKIAALNEGVELPDMDITAVHRSDDSGTTENFTDYLNKTAPSVWDNEADGEWTYEGGEAAKGTSGVVAAVTNGTGTIGYADASQAGELSVAKIGKDGNFFGPTAEDAAKAVDVSPMEDGRDANDLAINLDRGAEGYGIVLVAYAMACAEYADPAKAELVKAYLGYVASEQGQNDAAEGAGSAPLAEGLREKVLAAIDSIK</sequence>
<dbReference type="GO" id="GO:0042301">
    <property type="term" value="F:phosphate ion binding"/>
    <property type="evidence" value="ECO:0007669"/>
    <property type="project" value="InterPro"/>
</dbReference>
<evidence type="ECO:0000256" key="6">
    <source>
        <dbReference type="SAM" id="SignalP"/>
    </source>
</evidence>
<proteinExistence type="inferred from homology"/>
<reference evidence="8" key="1">
    <citation type="submission" date="2016-07" db="EMBL/GenBank/DDBJ databases">
        <authorList>
            <person name="Florea S."/>
            <person name="Webb J.S."/>
            <person name="Jaromczyk J."/>
            <person name="Schardl C.L."/>
        </authorList>
    </citation>
    <scope>NUCLEOTIDE SEQUENCE [LARGE SCALE GENOMIC DNA]</scope>
    <source>
        <strain evidence="8">IPBSL-7</strain>
    </source>
</reference>
<dbReference type="GO" id="GO:0035435">
    <property type="term" value="P:phosphate ion transmembrane transport"/>
    <property type="evidence" value="ECO:0007669"/>
    <property type="project" value="InterPro"/>
</dbReference>
<dbReference type="CDD" id="cd13565">
    <property type="entry name" value="PBP2_PstS"/>
    <property type="match status" value="1"/>
</dbReference>
<evidence type="ECO:0000256" key="4">
    <source>
        <dbReference type="PIRNR" id="PIRNR002756"/>
    </source>
</evidence>
<protein>
    <recommendedName>
        <fullName evidence="4">Phosphate-binding protein</fullName>
    </recommendedName>
</protein>
<dbReference type="PANTHER" id="PTHR42996:SF1">
    <property type="entry name" value="PHOSPHATE-BINDING PROTEIN PSTS"/>
    <property type="match status" value="1"/>
</dbReference>
<feature type="signal peptide" evidence="6">
    <location>
        <begin position="1"/>
        <end position="21"/>
    </location>
</feature>
<dbReference type="PIRSF" id="PIRSF002756">
    <property type="entry name" value="PstS"/>
    <property type="match status" value="1"/>
</dbReference>
<evidence type="ECO:0000256" key="1">
    <source>
        <dbReference type="ARBA" id="ARBA00008725"/>
    </source>
</evidence>
<feature type="compositionally biased region" description="Polar residues" evidence="5">
    <location>
        <begin position="48"/>
        <end position="57"/>
    </location>
</feature>
<evidence type="ECO:0000256" key="5">
    <source>
        <dbReference type="SAM" id="MobiDB-lite"/>
    </source>
</evidence>
<keyword evidence="8" id="KW-1185">Reference proteome</keyword>
<comment type="similarity">
    <text evidence="1 4">Belongs to the PstS family.</text>
</comment>
<keyword evidence="3 4" id="KW-0592">Phosphate transport</keyword>
<keyword evidence="6" id="KW-0732">Signal</keyword>
<feature type="compositionally biased region" description="Low complexity" evidence="5">
    <location>
        <begin position="27"/>
        <end position="47"/>
    </location>
</feature>